<keyword evidence="8 10" id="KW-0472">Membrane</keyword>
<evidence type="ECO:0000313" key="16">
    <source>
        <dbReference type="Proteomes" id="UP000574769"/>
    </source>
</evidence>
<dbReference type="PANTHER" id="PTHR30069:SF53">
    <property type="entry name" value="COLICIN I RECEPTOR-RELATED"/>
    <property type="match status" value="1"/>
</dbReference>
<dbReference type="InterPro" id="IPR012910">
    <property type="entry name" value="Plug_dom"/>
</dbReference>
<keyword evidence="4 10" id="KW-0812">Transmembrane</keyword>
<dbReference type="GO" id="GO:0006811">
    <property type="term" value="P:monoatomic ion transport"/>
    <property type="evidence" value="ECO:0007669"/>
    <property type="project" value="UniProtKB-KW"/>
</dbReference>
<evidence type="ECO:0000256" key="4">
    <source>
        <dbReference type="ARBA" id="ARBA00022692"/>
    </source>
</evidence>
<dbReference type="EMBL" id="JACHNY010000001">
    <property type="protein sequence ID" value="MBB4616712.1"/>
    <property type="molecule type" value="Genomic_DNA"/>
</dbReference>
<gene>
    <name evidence="15" type="ORF">GGQ96_000818</name>
</gene>
<comment type="caution">
    <text evidence="15">The sequence shown here is derived from an EMBL/GenBank/DDBJ whole genome shotgun (WGS) entry which is preliminary data.</text>
</comment>
<evidence type="ECO:0000313" key="15">
    <source>
        <dbReference type="EMBL" id="MBB4616712.1"/>
    </source>
</evidence>
<keyword evidence="6" id="KW-0406">Ion transport</keyword>
<dbReference type="GO" id="GO:0009279">
    <property type="term" value="C:cell outer membrane"/>
    <property type="evidence" value="ECO:0007669"/>
    <property type="project" value="UniProtKB-SubCell"/>
</dbReference>
<feature type="chain" id="PRO_5030995374" evidence="12">
    <location>
        <begin position="22"/>
        <end position="625"/>
    </location>
</feature>
<comment type="similarity">
    <text evidence="10 11">Belongs to the TonB-dependent receptor family.</text>
</comment>
<evidence type="ECO:0000256" key="6">
    <source>
        <dbReference type="ARBA" id="ARBA00023065"/>
    </source>
</evidence>
<dbReference type="PANTHER" id="PTHR30069">
    <property type="entry name" value="TONB-DEPENDENT OUTER MEMBRANE RECEPTOR"/>
    <property type="match status" value="1"/>
</dbReference>
<evidence type="ECO:0000256" key="8">
    <source>
        <dbReference type="ARBA" id="ARBA00023136"/>
    </source>
</evidence>
<accession>A0A7W7EWM9</accession>
<evidence type="ECO:0000259" key="13">
    <source>
        <dbReference type="Pfam" id="PF00593"/>
    </source>
</evidence>
<evidence type="ECO:0000259" key="14">
    <source>
        <dbReference type="Pfam" id="PF07715"/>
    </source>
</evidence>
<feature type="signal peptide" evidence="12">
    <location>
        <begin position="1"/>
        <end position="21"/>
    </location>
</feature>
<evidence type="ECO:0000256" key="7">
    <source>
        <dbReference type="ARBA" id="ARBA00023077"/>
    </source>
</evidence>
<dbReference type="CDD" id="cd01347">
    <property type="entry name" value="ligand_gated_channel"/>
    <property type="match status" value="1"/>
</dbReference>
<keyword evidence="16" id="KW-1185">Reference proteome</keyword>
<keyword evidence="9 10" id="KW-0998">Cell outer membrane</keyword>
<evidence type="ECO:0000256" key="5">
    <source>
        <dbReference type="ARBA" id="ARBA00022729"/>
    </source>
</evidence>
<dbReference type="AlphaFoldDB" id="A0A7W7EWM9"/>
<reference evidence="15 16" key="1">
    <citation type="submission" date="2020-08" db="EMBL/GenBank/DDBJ databases">
        <title>Genomic Encyclopedia of Type Strains, Phase IV (KMG-IV): sequencing the most valuable type-strain genomes for metagenomic binning, comparative biology and taxonomic classification.</title>
        <authorList>
            <person name="Goeker M."/>
        </authorList>
    </citation>
    <scope>NUCLEOTIDE SEQUENCE [LARGE SCALE GENOMIC DNA]</scope>
    <source>
        <strain evidence="15 16">DSM 15867</strain>
    </source>
</reference>
<protein>
    <submittedName>
        <fullName evidence="15">Vitamin B12 transporter</fullName>
    </submittedName>
</protein>
<evidence type="ECO:0000256" key="1">
    <source>
        <dbReference type="ARBA" id="ARBA00004571"/>
    </source>
</evidence>
<dbReference type="InterPro" id="IPR036942">
    <property type="entry name" value="Beta-barrel_TonB_sf"/>
</dbReference>
<evidence type="ECO:0000256" key="9">
    <source>
        <dbReference type="ARBA" id="ARBA00023237"/>
    </source>
</evidence>
<feature type="domain" description="TonB-dependent receptor-like beta-barrel" evidence="13">
    <location>
        <begin position="168"/>
        <end position="598"/>
    </location>
</feature>
<keyword evidence="7 11" id="KW-0798">TonB box</keyword>
<keyword evidence="2 10" id="KW-0813">Transport</keyword>
<dbReference type="Proteomes" id="UP000574769">
    <property type="component" value="Unassembled WGS sequence"/>
</dbReference>
<dbReference type="PROSITE" id="PS52016">
    <property type="entry name" value="TONB_DEPENDENT_REC_3"/>
    <property type="match status" value="1"/>
</dbReference>
<dbReference type="Pfam" id="PF00593">
    <property type="entry name" value="TonB_dep_Rec_b-barrel"/>
    <property type="match status" value="1"/>
</dbReference>
<dbReference type="InterPro" id="IPR037066">
    <property type="entry name" value="Plug_dom_sf"/>
</dbReference>
<name>A0A7W7EWM9_9SPHN</name>
<dbReference type="Gene3D" id="2.40.170.20">
    <property type="entry name" value="TonB-dependent receptor, beta-barrel domain"/>
    <property type="match status" value="1"/>
</dbReference>
<dbReference type="InterPro" id="IPR000531">
    <property type="entry name" value="Beta-barrel_TonB"/>
</dbReference>
<dbReference type="InterPro" id="IPR039426">
    <property type="entry name" value="TonB-dep_rcpt-like"/>
</dbReference>
<dbReference type="Pfam" id="PF07715">
    <property type="entry name" value="Plug"/>
    <property type="match status" value="1"/>
</dbReference>
<keyword evidence="3 10" id="KW-1134">Transmembrane beta strand</keyword>
<evidence type="ECO:0000256" key="10">
    <source>
        <dbReference type="PROSITE-ProRule" id="PRU01360"/>
    </source>
</evidence>
<organism evidence="15 16">
    <name type="scientific">Sphingomonas abaci</name>
    <dbReference type="NCBI Taxonomy" id="237611"/>
    <lineage>
        <taxon>Bacteria</taxon>
        <taxon>Pseudomonadati</taxon>
        <taxon>Pseudomonadota</taxon>
        <taxon>Alphaproteobacteria</taxon>
        <taxon>Sphingomonadales</taxon>
        <taxon>Sphingomonadaceae</taxon>
        <taxon>Sphingomonas</taxon>
    </lineage>
</organism>
<dbReference type="Gene3D" id="2.170.130.10">
    <property type="entry name" value="TonB-dependent receptor, plug domain"/>
    <property type="match status" value="1"/>
</dbReference>
<comment type="subcellular location">
    <subcellularLocation>
        <location evidence="1 10">Cell outer membrane</location>
        <topology evidence="1 10">Multi-pass membrane protein</topology>
    </subcellularLocation>
</comment>
<evidence type="ECO:0000256" key="2">
    <source>
        <dbReference type="ARBA" id="ARBA00022448"/>
    </source>
</evidence>
<proteinExistence type="inferred from homology"/>
<evidence type="ECO:0000256" key="11">
    <source>
        <dbReference type="RuleBase" id="RU003357"/>
    </source>
</evidence>
<keyword evidence="5 12" id="KW-0732">Signal</keyword>
<dbReference type="GO" id="GO:0015889">
    <property type="term" value="P:cobalamin transport"/>
    <property type="evidence" value="ECO:0007669"/>
    <property type="project" value="TreeGrafter"/>
</dbReference>
<feature type="domain" description="TonB-dependent receptor plug" evidence="14">
    <location>
        <begin position="40"/>
        <end position="148"/>
    </location>
</feature>
<evidence type="ECO:0000256" key="12">
    <source>
        <dbReference type="SAM" id="SignalP"/>
    </source>
</evidence>
<sequence length="625" mass="66662">MFKVTVSILALAIAAPALAQAAAGEDDQIVVTAARAPQKLDEVGQAMTVIDRAEIEARQTVSIADLLSTTPGVTVTRNGGLGSLTSLRIRGAEAEQTLVVIDGVRVNDPSSPGGGFDFANLLSSSIERIEVLRGPNSVPWGSQAIGGVVNIITQAPTDRFRARARAEYGYANSAFASAGVSGGTGPLALSLTGGYLDSDGISAAADGRERDGYRQYGANGRATLALTDAIGIDLAGWYAHSRVGLDGFPAPDYVLADTADYAKTQEVYGYAGVHANLLDGRFRNRVAFTIADINRDNYEPAFGTDPSFIGRGRSERYEYQGDLRAAGPVRLVGGVEHETSRYDDGFLKRSVGITSVYGQAIVQPIRALTITGGVRHDDHQRFGGRTTFGADAALALATGTTLRASYGEGFKAPTLYQLYSAYGNEALRPETARNYDLGVEQALVGGRMRIGATWFHRDTRNQISFRNCADAAECADYPFGRYDNIQRTRAQGIEFAIALRPVDALTVSGNVSYIDSRNRTPGAAFDLDLARRPQETAAVNVDYRLPFGLSVGGTVQMVGDSYDDAANSVRLDGYALASLRAELPIGDRLSVYGRVDNLFDADYRVIAGYGTYGRAAYGGIRVALD</sequence>
<evidence type="ECO:0000256" key="3">
    <source>
        <dbReference type="ARBA" id="ARBA00022452"/>
    </source>
</evidence>
<dbReference type="SUPFAM" id="SSF56935">
    <property type="entry name" value="Porins"/>
    <property type="match status" value="1"/>
</dbReference>
<dbReference type="RefSeq" id="WP_184111728.1">
    <property type="nucleotide sequence ID" value="NZ_JACHNY010000001.1"/>
</dbReference>